<dbReference type="PIRSF" id="PIRSF006324">
    <property type="entry name" value="LeuE"/>
    <property type="match status" value="1"/>
</dbReference>
<dbReference type="InterPro" id="IPR001123">
    <property type="entry name" value="LeuE-type"/>
</dbReference>
<dbReference type="Proteomes" id="UP000219439">
    <property type="component" value="Unassembled WGS sequence"/>
</dbReference>
<organism evidence="7 8">
    <name type="scientific">Cohaesibacter gelatinilyticus</name>
    <dbReference type="NCBI Taxonomy" id="372072"/>
    <lineage>
        <taxon>Bacteria</taxon>
        <taxon>Pseudomonadati</taxon>
        <taxon>Pseudomonadota</taxon>
        <taxon>Alphaproteobacteria</taxon>
        <taxon>Hyphomicrobiales</taxon>
        <taxon>Cohaesibacteraceae</taxon>
    </lineage>
</organism>
<gene>
    <name evidence="7" type="ORF">SAMN06265368_4730</name>
</gene>
<feature type="transmembrane region" description="Helical" evidence="6">
    <location>
        <begin position="190"/>
        <end position="208"/>
    </location>
</feature>
<feature type="transmembrane region" description="Helical" evidence="6">
    <location>
        <begin position="6"/>
        <end position="29"/>
    </location>
</feature>
<dbReference type="EMBL" id="OBEL01000010">
    <property type="protein sequence ID" value="SNZ21606.1"/>
    <property type="molecule type" value="Genomic_DNA"/>
</dbReference>
<keyword evidence="4 6" id="KW-1133">Transmembrane helix</keyword>
<reference evidence="7 8" key="1">
    <citation type="submission" date="2017-09" db="EMBL/GenBank/DDBJ databases">
        <authorList>
            <person name="Ehlers B."/>
            <person name="Leendertz F.H."/>
        </authorList>
    </citation>
    <scope>NUCLEOTIDE SEQUENCE [LARGE SCALE GENOMIC DNA]</scope>
    <source>
        <strain evidence="7 8">DSM 18289</strain>
    </source>
</reference>
<name>A0A285PN97_9HYPH</name>
<keyword evidence="5 6" id="KW-0472">Membrane</keyword>
<keyword evidence="8" id="KW-1185">Reference proteome</keyword>
<evidence type="ECO:0000256" key="4">
    <source>
        <dbReference type="ARBA" id="ARBA00022989"/>
    </source>
</evidence>
<dbReference type="GO" id="GO:0015171">
    <property type="term" value="F:amino acid transmembrane transporter activity"/>
    <property type="evidence" value="ECO:0007669"/>
    <property type="project" value="TreeGrafter"/>
</dbReference>
<dbReference type="Pfam" id="PF01810">
    <property type="entry name" value="LysE"/>
    <property type="match status" value="1"/>
</dbReference>
<evidence type="ECO:0000256" key="3">
    <source>
        <dbReference type="ARBA" id="ARBA00022692"/>
    </source>
</evidence>
<feature type="transmembrane region" description="Helical" evidence="6">
    <location>
        <begin position="41"/>
        <end position="65"/>
    </location>
</feature>
<keyword evidence="3 6" id="KW-0812">Transmembrane</keyword>
<dbReference type="AlphaFoldDB" id="A0A285PN97"/>
<dbReference type="GO" id="GO:0005886">
    <property type="term" value="C:plasma membrane"/>
    <property type="evidence" value="ECO:0007669"/>
    <property type="project" value="UniProtKB-SubCell"/>
</dbReference>
<protein>
    <submittedName>
        <fullName evidence="7">Resistance to homoserine/threonine (RhtB) family protein</fullName>
    </submittedName>
</protein>
<evidence type="ECO:0000256" key="1">
    <source>
        <dbReference type="ARBA" id="ARBA00004651"/>
    </source>
</evidence>
<evidence type="ECO:0000256" key="2">
    <source>
        <dbReference type="ARBA" id="ARBA00022475"/>
    </source>
</evidence>
<accession>A0A285PN97</accession>
<dbReference type="PANTHER" id="PTHR30086">
    <property type="entry name" value="ARGININE EXPORTER PROTEIN ARGO"/>
    <property type="match status" value="1"/>
</dbReference>
<keyword evidence="2" id="KW-1003">Cell membrane</keyword>
<feature type="transmembrane region" description="Helical" evidence="6">
    <location>
        <begin position="120"/>
        <end position="142"/>
    </location>
</feature>
<proteinExistence type="predicted"/>
<evidence type="ECO:0000313" key="8">
    <source>
        <dbReference type="Proteomes" id="UP000219439"/>
    </source>
</evidence>
<dbReference type="PANTHER" id="PTHR30086:SF20">
    <property type="entry name" value="ARGININE EXPORTER PROTEIN ARGO-RELATED"/>
    <property type="match status" value="1"/>
</dbReference>
<evidence type="ECO:0000256" key="5">
    <source>
        <dbReference type="ARBA" id="ARBA00023136"/>
    </source>
</evidence>
<comment type="subcellular location">
    <subcellularLocation>
        <location evidence="1">Cell membrane</location>
        <topology evidence="1">Multi-pass membrane protein</topology>
    </subcellularLocation>
</comment>
<feature type="transmembrane region" description="Helical" evidence="6">
    <location>
        <begin position="148"/>
        <end position="178"/>
    </location>
</feature>
<evidence type="ECO:0000256" key="6">
    <source>
        <dbReference type="SAM" id="Phobius"/>
    </source>
</evidence>
<sequence length="214" mass="22752">MDYAASISAIIIVNILAWITPGPNMLAVISASLGSGRRHGLATGLGLSCGATIWAILAVFGIVVLFELFPAMVQILKFSGAVYLIWLGVKALRARAKELETLASDAKNENSLWGAFKTGLLVSLTNPKAAFFFGSILTAFIPTNAPSWFLGVIVLLCLLLAICLHSITATFFSTAIVLRTFSGFRRKMNAAFGMLFVGMGLISAYSVIRNGVAS</sequence>
<dbReference type="OrthoDB" id="7346064at2"/>
<dbReference type="RefSeq" id="WP_097155986.1">
    <property type="nucleotide sequence ID" value="NZ_OBEL01000010.1"/>
</dbReference>
<evidence type="ECO:0000313" key="7">
    <source>
        <dbReference type="EMBL" id="SNZ21606.1"/>
    </source>
</evidence>